<feature type="transmembrane region" description="Helical" evidence="5">
    <location>
        <begin position="196"/>
        <end position="218"/>
    </location>
</feature>
<evidence type="ECO:0000256" key="3">
    <source>
        <dbReference type="ARBA" id="ARBA00022989"/>
    </source>
</evidence>
<evidence type="ECO:0008006" key="8">
    <source>
        <dbReference type="Google" id="ProtNLM"/>
    </source>
</evidence>
<organism evidence="6 7">
    <name type="scientific">Pseudocohnilembus persalinus</name>
    <name type="common">Ciliate</name>
    <dbReference type="NCBI Taxonomy" id="266149"/>
    <lineage>
        <taxon>Eukaryota</taxon>
        <taxon>Sar</taxon>
        <taxon>Alveolata</taxon>
        <taxon>Ciliophora</taxon>
        <taxon>Intramacronucleata</taxon>
        <taxon>Oligohymenophorea</taxon>
        <taxon>Scuticociliatia</taxon>
        <taxon>Philasterida</taxon>
        <taxon>Pseudocohnilembidae</taxon>
        <taxon>Pseudocohnilembus</taxon>
    </lineage>
</organism>
<feature type="transmembrane region" description="Helical" evidence="5">
    <location>
        <begin position="259"/>
        <end position="278"/>
    </location>
</feature>
<dbReference type="Pfam" id="PF01027">
    <property type="entry name" value="Bax1-I"/>
    <property type="match status" value="1"/>
</dbReference>
<feature type="transmembrane region" description="Helical" evidence="5">
    <location>
        <begin position="168"/>
        <end position="189"/>
    </location>
</feature>
<evidence type="ECO:0000313" key="7">
    <source>
        <dbReference type="Proteomes" id="UP000054937"/>
    </source>
</evidence>
<comment type="similarity">
    <text evidence="5">Belongs to the BI1 family.</text>
</comment>
<name>A0A0V0QSF8_PSEPJ</name>
<keyword evidence="4 5" id="KW-0472">Membrane</keyword>
<dbReference type="OrthoDB" id="7933078at2759"/>
<proteinExistence type="inferred from homology"/>
<sequence>MENQTVDIEYNQQNIQEMQYNPKREHNIELGTESTHHEYQDKYDYDLEQEGHGLLMNKSQVRYKFIQKVYSIITCQLALTSLLVFLALQSFWFAQNVAQSSFLLSFAFIGYFATTIILVCFREQARKVPNNYIWLFIFTLCLSLLVSSICSHYAWTQEGIKNIQGQQIVLQAAGLTLFVTLSLTLFAFYTDKDYTVFGAGLFLSFVSIFFFGIFAILSGAQLMITLYLILSVLIYGFYLIFDTQLLMDRKSLHLDIDDYILGAVFIYTDIIMLFLRILEILARAQNN</sequence>
<keyword evidence="7" id="KW-1185">Reference proteome</keyword>
<feature type="transmembrane region" description="Helical" evidence="5">
    <location>
        <begin position="133"/>
        <end position="156"/>
    </location>
</feature>
<dbReference type="GO" id="GO:0016020">
    <property type="term" value="C:membrane"/>
    <property type="evidence" value="ECO:0007669"/>
    <property type="project" value="UniProtKB-SubCell"/>
</dbReference>
<comment type="subcellular location">
    <subcellularLocation>
        <location evidence="1">Membrane</location>
        <topology evidence="1">Multi-pass membrane protein</topology>
    </subcellularLocation>
</comment>
<feature type="transmembrane region" description="Helical" evidence="5">
    <location>
        <begin position="100"/>
        <end position="121"/>
    </location>
</feature>
<gene>
    <name evidence="6" type="ORF">PPERSA_00558</name>
</gene>
<protein>
    <recommendedName>
        <fullName evidence="8">Bax inhibitor 1-related</fullName>
    </recommendedName>
</protein>
<feature type="transmembrane region" description="Helical" evidence="5">
    <location>
        <begin position="224"/>
        <end position="247"/>
    </location>
</feature>
<dbReference type="OMA" id="RYAPMEI"/>
<evidence type="ECO:0000313" key="6">
    <source>
        <dbReference type="EMBL" id="KRX05257.1"/>
    </source>
</evidence>
<dbReference type="PANTHER" id="PTHR23291:SF47">
    <property type="entry name" value="TRANSMEMBRANE BAX INHIBITOR MOTIF CONTAINING 7"/>
    <property type="match status" value="1"/>
</dbReference>
<reference evidence="6 7" key="1">
    <citation type="journal article" date="2015" name="Sci. Rep.">
        <title>Genome of the facultative scuticociliatosis pathogen Pseudocohnilembus persalinus provides insight into its virulence through horizontal gene transfer.</title>
        <authorList>
            <person name="Xiong J."/>
            <person name="Wang G."/>
            <person name="Cheng J."/>
            <person name="Tian M."/>
            <person name="Pan X."/>
            <person name="Warren A."/>
            <person name="Jiang C."/>
            <person name="Yuan D."/>
            <person name="Miao W."/>
        </authorList>
    </citation>
    <scope>NUCLEOTIDE SEQUENCE [LARGE SCALE GENOMIC DNA]</scope>
    <source>
        <strain evidence="6">36N120E</strain>
    </source>
</reference>
<keyword evidence="2 5" id="KW-0812">Transmembrane</keyword>
<keyword evidence="3 5" id="KW-1133">Transmembrane helix</keyword>
<dbReference type="EMBL" id="LDAU01000109">
    <property type="protein sequence ID" value="KRX05257.1"/>
    <property type="molecule type" value="Genomic_DNA"/>
</dbReference>
<dbReference type="Proteomes" id="UP000054937">
    <property type="component" value="Unassembled WGS sequence"/>
</dbReference>
<feature type="transmembrane region" description="Helical" evidence="5">
    <location>
        <begin position="69"/>
        <end position="94"/>
    </location>
</feature>
<evidence type="ECO:0000256" key="2">
    <source>
        <dbReference type="ARBA" id="ARBA00022692"/>
    </source>
</evidence>
<evidence type="ECO:0000256" key="4">
    <source>
        <dbReference type="ARBA" id="ARBA00023136"/>
    </source>
</evidence>
<evidence type="ECO:0000256" key="1">
    <source>
        <dbReference type="ARBA" id="ARBA00004141"/>
    </source>
</evidence>
<dbReference type="InterPro" id="IPR006214">
    <property type="entry name" value="Bax_inhibitor_1-related"/>
</dbReference>
<dbReference type="InParanoid" id="A0A0V0QSF8"/>
<dbReference type="AlphaFoldDB" id="A0A0V0QSF8"/>
<evidence type="ECO:0000256" key="5">
    <source>
        <dbReference type="RuleBase" id="RU004379"/>
    </source>
</evidence>
<dbReference type="PANTHER" id="PTHR23291">
    <property type="entry name" value="BAX INHIBITOR-RELATED"/>
    <property type="match status" value="1"/>
</dbReference>
<accession>A0A0V0QSF8</accession>
<comment type="caution">
    <text evidence="6">The sequence shown here is derived from an EMBL/GenBank/DDBJ whole genome shotgun (WGS) entry which is preliminary data.</text>
</comment>